<dbReference type="EMBL" id="CAXDID020000067">
    <property type="protein sequence ID" value="CAL6012985.1"/>
    <property type="molecule type" value="Genomic_DNA"/>
</dbReference>
<name>A0AA86QN89_9EUKA</name>
<dbReference type="AlphaFoldDB" id="A0AA86QN89"/>
<proteinExistence type="predicted"/>
<reference evidence="2 3" key="2">
    <citation type="submission" date="2024-07" db="EMBL/GenBank/DDBJ databases">
        <authorList>
            <person name="Akdeniz Z."/>
        </authorList>
    </citation>
    <scope>NUCLEOTIDE SEQUENCE [LARGE SCALE GENOMIC DNA]</scope>
</reference>
<dbReference type="EMBL" id="CATOUU010000884">
    <property type="protein sequence ID" value="CAI9957303.1"/>
    <property type="molecule type" value="Genomic_DNA"/>
</dbReference>
<organism evidence="1">
    <name type="scientific">Hexamita inflata</name>
    <dbReference type="NCBI Taxonomy" id="28002"/>
    <lineage>
        <taxon>Eukaryota</taxon>
        <taxon>Metamonada</taxon>
        <taxon>Diplomonadida</taxon>
        <taxon>Hexamitidae</taxon>
        <taxon>Hexamitinae</taxon>
        <taxon>Hexamita</taxon>
    </lineage>
</organism>
<evidence type="ECO:0000313" key="2">
    <source>
        <dbReference type="EMBL" id="CAL6012985.1"/>
    </source>
</evidence>
<comment type="caution">
    <text evidence="1">The sequence shown here is derived from an EMBL/GenBank/DDBJ whole genome shotgun (WGS) entry which is preliminary data.</text>
</comment>
<sequence>MGACQQQGMRLGTAQMRPTTEINDSATSLQEQQAIHMRYKPLFDSFSDDKIVIQRKVLEDYFLKFDLPIKISELLISMEYNLIQFSDFIHQFQSRLLTHYAPNLHLSLEQINKIDSFEPSLKQKLELLQFNKQLHLEDQQEQYRIFEIFVPEQHKDIIRKLSFANLGYFTLEEFKAVLGENEGAEIWKGAELDKNNKFAMACAVIALL</sequence>
<reference evidence="1" key="1">
    <citation type="submission" date="2023-06" db="EMBL/GenBank/DDBJ databases">
        <authorList>
            <person name="Kurt Z."/>
        </authorList>
    </citation>
    <scope>NUCLEOTIDE SEQUENCE</scope>
</reference>
<protein>
    <submittedName>
        <fullName evidence="2">Hypothetical_protein</fullName>
    </submittedName>
</protein>
<keyword evidence="3" id="KW-1185">Reference proteome</keyword>
<evidence type="ECO:0000313" key="3">
    <source>
        <dbReference type="Proteomes" id="UP001642409"/>
    </source>
</evidence>
<dbReference type="Proteomes" id="UP001642409">
    <property type="component" value="Unassembled WGS sequence"/>
</dbReference>
<accession>A0AA86QN89</accession>
<evidence type="ECO:0000313" key="1">
    <source>
        <dbReference type="EMBL" id="CAI9957303.1"/>
    </source>
</evidence>
<gene>
    <name evidence="2" type="ORF">HINF_LOCUS23570</name>
    <name evidence="1" type="ORF">HINF_LOCUS44948</name>
</gene>